<gene>
    <name evidence="1" type="ORF">METZ01_LOCUS107028</name>
</gene>
<proteinExistence type="predicted"/>
<feature type="non-terminal residue" evidence="1">
    <location>
        <position position="69"/>
    </location>
</feature>
<dbReference type="EMBL" id="UINC01012400">
    <property type="protein sequence ID" value="SVA54174.1"/>
    <property type="molecule type" value="Genomic_DNA"/>
</dbReference>
<organism evidence="1">
    <name type="scientific">marine metagenome</name>
    <dbReference type="NCBI Taxonomy" id="408172"/>
    <lineage>
        <taxon>unclassified sequences</taxon>
        <taxon>metagenomes</taxon>
        <taxon>ecological metagenomes</taxon>
    </lineage>
</organism>
<name>A0A381WNT1_9ZZZZ</name>
<accession>A0A381WNT1</accession>
<evidence type="ECO:0000313" key="1">
    <source>
        <dbReference type="EMBL" id="SVA54174.1"/>
    </source>
</evidence>
<sequence>MALCFNKCFALANKMLFFVGVVIAPLAFGTTKASLPELDSPSSLTGKETTAKFFAGATANNGASYANSF</sequence>
<reference evidence="1" key="1">
    <citation type="submission" date="2018-05" db="EMBL/GenBank/DDBJ databases">
        <authorList>
            <person name="Lanie J.A."/>
            <person name="Ng W.-L."/>
            <person name="Kazmierczak K.M."/>
            <person name="Andrzejewski T.M."/>
            <person name="Davidsen T.M."/>
            <person name="Wayne K.J."/>
            <person name="Tettelin H."/>
            <person name="Glass J.I."/>
            <person name="Rusch D."/>
            <person name="Podicherti R."/>
            <person name="Tsui H.-C.T."/>
            <person name="Winkler M.E."/>
        </authorList>
    </citation>
    <scope>NUCLEOTIDE SEQUENCE</scope>
</reference>
<dbReference type="AlphaFoldDB" id="A0A381WNT1"/>
<protein>
    <submittedName>
        <fullName evidence="1">Uncharacterized protein</fullName>
    </submittedName>
</protein>